<evidence type="ECO:0000256" key="9">
    <source>
        <dbReference type="ARBA" id="ARBA00022723"/>
    </source>
</evidence>
<evidence type="ECO:0000256" key="10">
    <source>
        <dbReference type="ARBA" id="ARBA00022741"/>
    </source>
</evidence>
<accession>A0A7M5UKA1</accession>
<dbReference type="PROSITE" id="PS00108">
    <property type="entry name" value="PROTEIN_KINASE_ST"/>
    <property type="match status" value="1"/>
</dbReference>
<feature type="domain" description="Protein kinase" evidence="20">
    <location>
        <begin position="44"/>
        <end position="304"/>
    </location>
</feature>
<evidence type="ECO:0000256" key="13">
    <source>
        <dbReference type="ARBA" id="ARBA00022842"/>
    </source>
</evidence>
<dbReference type="InterPro" id="IPR017441">
    <property type="entry name" value="Protein_kinase_ATP_BS"/>
</dbReference>
<sequence length="413" mass="47514">MAITRLTPLCWEDMDDGDFVIRTIPSDEIICETVERKAKCISKYLMGDVLGEGAYGKVKEVLDIVTLHRRAVKIMKKRKLRKIPHGEENVKREIWMLKRTSHKNVIELVDVMQNKERGKIYMVMDYCVCNMHEMLKKSANHFFPEWQAHFYFTQLIEGLEYLHSMGIIHKDIKPSNLLINMDQTLKISDFGVAEQLNPFAPDDSCITSQGSPMFQPPEIANGVDVFSGYKLDIWACGVTLFNIITGQYPYEGDTIYRLFDNIGKKECVIPTTLDPALQKLLAGVLCRDFKKRFSIEEIRKHTWFRRNQHQVEKGVDFPSNDGHDSLLDESKELTTIPFLDRLNKDEAVLIPNDSCVLTSDISAMDTPTRPDNFNNHFLRRQSTPEFEVENSKDGDKKSKSGKSRFTPNTCKSM</sequence>
<dbReference type="EC" id="2.7.11.1" evidence="5"/>
<dbReference type="GO" id="GO:0035556">
    <property type="term" value="P:intracellular signal transduction"/>
    <property type="evidence" value="ECO:0007669"/>
    <property type="project" value="TreeGrafter"/>
</dbReference>
<dbReference type="PANTHER" id="PTHR24346">
    <property type="entry name" value="MAP/MICROTUBULE AFFINITY-REGULATING KINASE"/>
    <property type="match status" value="1"/>
</dbReference>
<reference evidence="21" key="1">
    <citation type="submission" date="2021-01" db="UniProtKB">
        <authorList>
            <consortium name="EnsemblMetazoa"/>
        </authorList>
    </citation>
    <scope>IDENTIFICATION</scope>
</reference>
<comment type="cofactor">
    <cofactor evidence="2">
        <name>Mg(2+)</name>
        <dbReference type="ChEBI" id="CHEBI:18420"/>
    </cofactor>
</comment>
<keyword evidence="14" id="KW-0464">Manganese</keyword>
<dbReference type="EnsemblMetazoa" id="CLYHEMT000756.2">
    <property type="protein sequence ID" value="CLYHEMP000756.2"/>
    <property type="gene ID" value="CLYHEMG000756"/>
</dbReference>
<dbReference type="FunFam" id="1.10.510.10:FF:001234">
    <property type="entry name" value="Serine/threonine-protein kinase par-4"/>
    <property type="match status" value="1"/>
</dbReference>
<evidence type="ECO:0000313" key="21">
    <source>
        <dbReference type="EnsemblMetazoa" id="CLYHEMP000756.2"/>
    </source>
</evidence>
<evidence type="ECO:0000256" key="1">
    <source>
        <dbReference type="ARBA" id="ARBA00001936"/>
    </source>
</evidence>
<evidence type="ECO:0000256" key="6">
    <source>
        <dbReference type="ARBA" id="ARBA00022490"/>
    </source>
</evidence>
<comment type="cofactor">
    <cofactor evidence="1">
        <name>Mn(2+)</name>
        <dbReference type="ChEBI" id="CHEBI:29035"/>
    </cofactor>
</comment>
<evidence type="ECO:0000256" key="2">
    <source>
        <dbReference type="ARBA" id="ARBA00001946"/>
    </source>
</evidence>
<feature type="compositionally biased region" description="Polar residues" evidence="19">
    <location>
        <begin position="369"/>
        <end position="384"/>
    </location>
</feature>
<dbReference type="GO" id="GO:0030295">
    <property type="term" value="F:protein kinase activator activity"/>
    <property type="evidence" value="ECO:0007669"/>
    <property type="project" value="InterPro"/>
</dbReference>
<feature type="binding site" evidence="17">
    <location>
        <position position="73"/>
    </location>
    <ligand>
        <name>ATP</name>
        <dbReference type="ChEBI" id="CHEBI:30616"/>
    </ligand>
</feature>
<keyword evidence="10 17" id="KW-0547">Nucleotide-binding</keyword>
<dbReference type="AlphaFoldDB" id="A0A7M5UKA1"/>
<evidence type="ECO:0000256" key="4">
    <source>
        <dbReference type="ARBA" id="ARBA00009985"/>
    </source>
</evidence>
<dbReference type="GO" id="GO:0005737">
    <property type="term" value="C:cytoplasm"/>
    <property type="evidence" value="ECO:0007669"/>
    <property type="project" value="UniProtKB-SubCell"/>
</dbReference>
<dbReference type="InterPro" id="IPR008271">
    <property type="entry name" value="Ser/Thr_kinase_AS"/>
</dbReference>
<comment type="similarity">
    <text evidence="4">Belongs to the protein kinase superfamily. CAMK Ser/Thr protein kinase family. LKB1 subfamily.</text>
</comment>
<evidence type="ECO:0000259" key="20">
    <source>
        <dbReference type="PROSITE" id="PS50011"/>
    </source>
</evidence>
<evidence type="ECO:0000256" key="17">
    <source>
        <dbReference type="PROSITE-ProRule" id="PRU10141"/>
    </source>
</evidence>
<evidence type="ECO:0000256" key="5">
    <source>
        <dbReference type="ARBA" id="ARBA00012513"/>
    </source>
</evidence>
<protein>
    <recommendedName>
        <fullName evidence="5">non-specific serine/threonine protein kinase</fullName>
        <ecNumber evidence="5">2.7.11.1</ecNumber>
    </recommendedName>
</protein>
<dbReference type="Pfam" id="PF00069">
    <property type="entry name" value="Pkinase"/>
    <property type="match status" value="1"/>
</dbReference>
<dbReference type="GO" id="GO:0005524">
    <property type="term" value="F:ATP binding"/>
    <property type="evidence" value="ECO:0007669"/>
    <property type="project" value="UniProtKB-UniRule"/>
</dbReference>
<evidence type="ECO:0000256" key="14">
    <source>
        <dbReference type="ARBA" id="ARBA00023211"/>
    </source>
</evidence>
<feature type="compositionally biased region" description="Basic and acidic residues" evidence="19">
    <location>
        <begin position="389"/>
        <end position="398"/>
    </location>
</feature>
<comment type="catalytic activity">
    <reaction evidence="15">
        <text>L-threonyl-[protein] + ATP = O-phospho-L-threonyl-[protein] + ADP + H(+)</text>
        <dbReference type="Rhea" id="RHEA:46608"/>
        <dbReference type="Rhea" id="RHEA-COMP:11060"/>
        <dbReference type="Rhea" id="RHEA-COMP:11605"/>
        <dbReference type="ChEBI" id="CHEBI:15378"/>
        <dbReference type="ChEBI" id="CHEBI:30013"/>
        <dbReference type="ChEBI" id="CHEBI:30616"/>
        <dbReference type="ChEBI" id="CHEBI:61977"/>
        <dbReference type="ChEBI" id="CHEBI:456216"/>
        <dbReference type="EC" id="2.7.11.1"/>
    </reaction>
</comment>
<evidence type="ECO:0000256" key="11">
    <source>
        <dbReference type="ARBA" id="ARBA00022777"/>
    </source>
</evidence>
<evidence type="ECO:0000256" key="16">
    <source>
        <dbReference type="ARBA" id="ARBA00048679"/>
    </source>
</evidence>
<dbReference type="RefSeq" id="XP_066921919.1">
    <property type="nucleotide sequence ID" value="XM_067065818.1"/>
</dbReference>
<keyword evidence="6" id="KW-0963">Cytoplasm</keyword>
<dbReference type="GeneID" id="136809301"/>
<evidence type="ECO:0000256" key="12">
    <source>
        <dbReference type="ARBA" id="ARBA00022840"/>
    </source>
</evidence>
<keyword evidence="9" id="KW-0479">Metal-binding</keyword>
<evidence type="ECO:0000256" key="7">
    <source>
        <dbReference type="ARBA" id="ARBA00022527"/>
    </source>
</evidence>
<dbReference type="InterPro" id="IPR000719">
    <property type="entry name" value="Prot_kinase_dom"/>
</dbReference>
<dbReference type="Proteomes" id="UP000594262">
    <property type="component" value="Unplaced"/>
</dbReference>
<dbReference type="GO" id="GO:0030010">
    <property type="term" value="P:establishment of cell polarity"/>
    <property type="evidence" value="ECO:0007669"/>
    <property type="project" value="InterPro"/>
</dbReference>
<feature type="region of interest" description="Disordered" evidence="19">
    <location>
        <begin position="365"/>
        <end position="413"/>
    </location>
</feature>
<comment type="subcellular location">
    <subcellularLocation>
        <location evidence="3">Cytoplasm</location>
    </subcellularLocation>
</comment>
<dbReference type="GO" id="GO:0046872">
    <property type="term" value="F:metal ion binding"/>
    <property type="evidence" value="ECO:0007669"/>
    <property type="project" value="UniProtKB-KW"/>
</dbReference>
<dbReference type="GO" id="GO:0001558">
    <property type="term" value="P:regulation of cell growth"/>
    <property type="evidence" value="ECO:0007669"/>
    <property type="project" value="InterPro"/>
</dbReference>
<dbReference type="GO" id="GO:0042593">
    <property type="term" value="P:glucose homeostasis"/>
    <property type="evidence" value="ECO:0007669"/>
    <property type="project" value="InterPro"/>
</dbReference>
<dbReference type="SUPFAM" id="SSF56112">
    <property type="entry name" value="Protein kinase-like (PK-like)"/>
    <property type="match status" value="1"/>
</dbReference>
<keyword evidence="11" id="KW-0418">Kinase</keyword>
<dbReference type="PROSITE" id="PS50011">
    <property type="entry name" value="PROTEIN_KINASE_DOM"/>
    <property type="match status" value="1"/>
</dbReference>
<evidence type="ECO:0000256" key="15">
    <source>
        <dbReference type="ARBA" id="ARBA00047899"/>
    </source>
</evidence>
<dbReference type="InterPro" id="IPR039154">
    <property type="entry name" value="LKB1_c"/>
</dbReference>
<dbReference type="InterPro" id="IPR011009">
    <property type="entry name" value="Kinase-like_dom_sf"/>
</dbReference>
<proteinExistence type="inferred from homology"/>
<dbReference type="PROSITE" id="PS00107">
    <property type="entry name" value="PROTEIN_KINASE_ATP"/>
    <property type="match status" value="1"/>
</dbReference>
<dbReference type="Gene3D" id="1.10.510.10">
    <property type="entry name" value="Transferase(Phosphotransferase) domain 1"/>
    <property type="match status" value="1"/>
</dbReference>
<dbReference type="PANTHER" id="PTHR24346:SF94">
    <property type="entry name" value="NON-SPECIFIC SERINE_THREONINE PROTEIN KINASE"/>
    <property type="match status" value="1"/>
</dbReference>
<dbReference type="Gene3D" id="3.30.200.20">
    <property type="entry name" value="Phosphorylase Kinase, domain 1"/>
    <property type="match status" value="1"/>
</dbReference>
<organism evidence="21 22">
    <name type="scientific">Clytia hemisphaerica</name>
    <dbReference type="NCBI Taxonomy" id="252671"/>
    <lineage>
        <taxon>Eukaryota</taxon>
        <taxon>Metazoa</taxon>
        <taxon>Cnidaria</taxon>
        <taxon>Hydrozoa</taxon>
        <taxon>Hydroidolina</taxon>
        <taxon>Leptothecata</taxon>
        <taxon>Obeliida</taxon>
        <taxon>Clytiidae</taxon>
        <taxon>Clytia</taxon>
    </lineage>
</organism>
<evidence type="ECO:0000256" key="19">
    <source>
        <dbReference type="SAM" id="MobiDB-lite"/>
    </source>
</evidence>
<name>A0A7M5UKA1_9CNID</name>
<keyword evidence="13" id="KW-0460">Magnesium</keyword>
<dbReference type="SMART" id="SM00220">
    <property type="entry name" value="S_TKc"/>
    <property type="match status" value="1"/>
</dbReference>
<dbReference type="OrthoDB" id="68483at2759"/>
<dbReference type="CDD" id="cd14119">
    <property type="entry name" value="STKc_LKB1"/>
    <property type="match status" value="1"/>
</dbReference>
<keyword evidence="7 18" id="KW-0723">Serine/threonine-protein kinase</keyword>
<dbReference type="FunFam" id="3.30.200.20:FF:000235">
    <property type="entry name" value="serine/threonine-protein kinase STK11"/>
    <property type="match status" value="1"/>
</dbReference>
<dbReference type="GO" id="GO:0004674">
    <property type="term" value="F:protein serine/threonine kinase activity"/>
    <property type="evidence" value="ECO:0007669"/>
    <property type="project" value="UniProtKB-KW"/>
</dbReference>
<keyword evidence="8" id="KW-0808">Transferase</keyword>
<evidence type="ECO:0000256" key="3">
    <source>
        <dbReference type="ARBA" id="ARBA00004496"/>
    </source>
</evidence>
<comment type="catalytic activity">
    <reaction evidence="16">
        <text>L-seryl-[protein] + ATP = O-phospho-L-seryl-[protein] + ADP + H(+)</text>
        <dbReference type="Rhea" id="RHEA:17989"/>
        <dbReference type="Rhea" id="RHEA-COMP:9863"/>
        <dbReference type="Rhea" id="RHEA-COMP:11604"/>
        <dbReference type="ChEBI" id="CHEBI:15378"/>
        <dbReference type="ChEBI" id="CHEBI:29999"/>
        <dbReference type="ChEBI" id="CHEBI:30616"/>
        <dbReference type="ChEBI" id="CHEBI:83421"/>
        <dbReference type="ChEBI" id="CHEBI:456216"/>
        <dbReference type="EC" id="2.7.11.1"/>
    </reaction>
</comment>
<evidence type="ECO:0000313" key="22">
    <source>
        <dbReference type="Proteomes" id="UP000594262"/>
    </source>
</evidence>
<evidence type="ECO:0000256" key="8">
    <source>
        <dbReference type="ARBA" id="ARBA00022679"/>
    </source>
</evidence>
<keyword evidence="12 17" id="KW-0067">ATP-binding</keyword>
<keyword evidence="22" id="KW-1185">Reference proteome</keyword>
<evidence type="ECO:0000256" key="18">
    <source>
        <dbReference type="RuleBase" id="RU000304"/>
    </source>
</evidence>